<feature type="region of interest" description="Disordered" evidence="1">
    <location>
        <begin position="101"/>
        <end position="136"/>
    </location>
</feature>
<evidence type="ECO:0000256" key="1">
    <source>
        <dbReference type="SAM" id="MobiDB-lite"/>
    </source>
</evidence>
<feature type="region of interest" description="Disordered" evidence="1">
    <location>
        <begin position="40"/>
        <end position="69"/>
    </location>
</feature>
<proteinExistence type="predicted"/>
<comment type="caution">
    <text evidence="2">The sequence shown here is derived from an EMBL/GenBank/DDBJ whole genome shotgun (WGS) entry which is preliminary data.</text>
</comment>
<gene>
    <name evidence="2" type="ORF">Tsubulata_007773</name>
</gene>
<accession>A0A9Q0FYX6</accession>
<dbReference type="EMBL" id="JAKUCV010003374">
    <property type="protein sequence ID" value="KAJ4839240.1"/>
    <property type="molecule type" value="Genomic_DNA"/>
</dbReference>
<reference evidence="2" key="2">
    <citation type="journal article" date="2023" name="Plants (Basel)">
        <title>Annotation of the Turnera subulata (Passifloraceae) Draft Genome Reveals the S-Locus Evolved after the Divergence of Turneroideae from Passifloroideae in a Stepwise Manner.</title>
        <authorList>
            <person name="Henning P.M."/>
            <person name="Roalson E.H."/>
            <person name="Mir W."/>
            <person name="McCubbin A.G."/>
            <person name="Shore J.S."/>
        </authorList>
    </citation>
    <scope>NUCLEOTIDE SEQUENCE</scope>
    <source>
        <strain evidence="2">F60SS</strain>
    </source>
</reference>
<dbReference type="OrthoDB" id="695890at2759"/>
<reference evidence="2" key="1">
    <citation type="submission" date="2022-02" db="EMBL/GenBank/DDBJ databases">
        <authorList>
            <person name="Henning P.M."/>
            <person name="McCubbin A.G."/>
            <person name="Shore J.S."/>
        </authorList>
    </citation>
    <scope>NUCLEOTIDE SEQUENCE</scope>
    <source>
        <strain evidence="2">F60SS</strain>
        <tissue evidence="2">Leaves</tissue>
    </source>
</reference>
<feature type="compositionally biased region" description="Low complexity" evidence="1">
    <location>
        <begin position="102"/>
        <end position="116"/>
    </location>
</feature>
<name>A0A9Q0FYX6_9ROSI</name>
<dbReference type="AlphaFoldDB" id="A0A9Q0FYX6"/>
<organism evidence="2 3">
    <name type="scientific">Turnera subulata</name>
    <dbReference type="NCBI Taxonomy" id="218843"/>
    <lineage>
        <taxon>Eukaryota</taxon>
        <taxon>Viridiplantae</taxon>
        <taxon>Streptophyta</taxon>
        <taxon>Embryophyta</taxon>
        <taxon>Tracheophyta</taxon>
        <taxon>Spermatophyta</taxon>
        <taxon>Magnoliopsida</taxon>
        <taxon>eudicotyledons</taxon>
        <taxon>Gunneridae</taxon>
        <taxon>Pentapetalae</taxon>
        <taxon>rosids</taxon>
        <taxon>fabids</taxon>
        <taxon>Malpighiales</taxon>
        <taxon>Passifloraceae</taxon>
        <taxon>Turnera</taxon>
    </lineage>
</organism>
<dbReference type="PANTHER" id="PTHR33564">
    <property type="entry name" value="TRANSMEMBRANE PROTEIN"/>
    <property type="match status" value="1"/>
</dbReference>
<evidence type="ECO:0000313" key="3">
    <source>
        <dbReference type="Proteomes" id="UP001141552"/>
    </source>
</evidence>
<sequence>MSSLLCSQGVVLATAMAVSGTVLLLAFRLQKSLQFPIDQIHPHPSSRRQVLRSCISPPEGKKKGNKKKRVHFAKDVVDPRGDGELFRRQQRYAIVGVAPKNSATSCSSSSSSSSTAKFKRSSGGVGVGAHGGKERGMPANRVALYNGILRDRGVYRLGYSC</sequence>
<dbReference type="Proteomes" id="UP001141552">
    <property type="component" value="Unassembled WGS sequence"/>
</dbReference>
<protein>
    <submittedName>
        <fullName evidence="2">Uncharacterized protein</fullName>
    </submittedName>
</protein>
<evidence type="ECO:0000313" key="2">
    <source>
        <dbReference type="EMBL" id="KAJ4839240.1"/>
    </source>
</evidence>
<keyword evidence="3" id="KW-1185">Reference proteome</keyword>
<dbReference type="PANTHER" id="PTHR33564:SF11">
    <property type="entry name" value="OS06G0604600 PROTEIN"/>
    <property type="match status" value="1"/>
</dbReference>